<dbReference type="RefSeq" id="WP_286292826.1">
    <property type="nucleotide sequence ID" value="NZ_AP024718.1"/>
</dbReference>
<dbReference type="Proteomes" id="UP001321450">
    <property type="component" value="Chromosome"/>
</dbReference>
<keyword evidence="1" id="KW-0812">Transmembrane</keyword>
<evidence type="ECO:0000313" key="2">
    <source>
        <dbReference type="EMBL" id="BCX87850.1"/>
    </source>
</evidence>
<dbReference type="EMBL" id="AP024718">
    <property type="protein sequence ID" value="BCX87850.1"/>
    <property type="molecule type" value="Genomic_DNA"/>
</dbReference>
<feature type="transmembrane region" description="Helical" evidence="1">
    <location>
        <begin position="138"/>
        <end position="155"/>
    </location>
</feature>
<gene>
    <name evidence="2" type="ORF">MIN45_P0217</name>
</gene>
<dbReference type="KEGG" id="meiy:MIN45_P0217"/>
<keyword evidence="1" id="KW-0472">Membrane</keyword>
<accession>A0AAU9CTC8</accession>
<reference evidence="3" key="1">
    <citation type="journal article" date="2024" name="Int. J. Syst. Evol. Microbiol.">
        <title>Methylomarinovum tepidoasis sp. nov., a moderately thermophilic methanotroph of the family Methylothermaceae isolated from a deep-sea hydrothermal field.</title>
        <authorList>
            <person name="Hirayama H."/>
            <person name="Takaki Y."/>
            <person name="Abe M."/>
            <person name="Miyazaki M."/>
            <person name="Uematsu K."/>
            <person name="Matsui Y."/>
            <person name="Takai K."/>
        </authorList>
    </citation>
    <scope>NUCLEOTIDE SEQUENCE [LARGE SCALE GENOMIC DNA]</scope>
    <source>
        <strain evidence="3">IN45</strain>
    </source>
</reference>
<keyword evidence="3" id="KW-1185">Reference proteome</keyword>
<proteinExistence type="predicted"/>
<feature type="transmembrane region" description="Helical" evidence="1">
    <location>
        <begin position="75"/>
        <end position="98"/>
    </location>
</feature>
<organism evidence="2 3">
    <name type="scientific">Methylomarinovum tepidoasis</name>
    <dbReference type="NCBI Taxonomy" id="2840183"/>
    <lineage>
        <taxon>Bacteria</taxon>
        <taxon>Pseudomonadati</taxon>
        <taxon>Pseudomonadota</taxon>
        <taxon>Gammaproteobacteria</taxon>
        <taxon>Methylococcales</taxon>
        <taxon>Methylothermaceae</taxon>
        <taxon>Methylomarinovum</taxon>
    </lineage>
</organism>
<evidence type="ECO:0000313" key="3">
    <source>
        <dbReference type="Proteomes" id="UP001321450"/>
    </source>
</evidence>
<feature type="transmembrane region" description="Helical" evidence="1">
    <location>
        <begin position="39"/>
        <end position="63"/>
    </location>
</feature>
<feature type="transmembrane region" description="Helical" evidence="1">
    <location>
        <begin position="104"/>
        <end position="126"/>
    </location>
</feature>
<dbReference type="AlphaFoldDB" id="A0AAU9CTC8"/>
<protein>
    <submittedName>
        <fullName evidence="2">Uncharacterized protein</fullName>
    </submittedName>
</protein>
<evidence type="ECO:0000256" key="1">
    <source>
        <dbReference type="SAM" id="Phobius"/>
    </source>
</evidence>
<keyword evidence="1" id="KW-1133">Transmembrane helix</keyword>
<name>A0AAU9CTC8_9GAMM</name>
<sequence length="187" mass="19572">MENDRLTLAAILALVRATLTLLLASLVSRLAPQAGFGPKLITAMLTLISFLLFAYIFTTFRRLLAERCRFHGGDLFIAGLIGLNGLAAALTVGGLFVPGLADTFALKLVSVAFGLLLSGFALQLLLRLDDPLFGLRKLYAGLLTVAGLGIASLKLAGVGVIFGAVADILLAVIFVRAGSRATDPSET</sequence>